<feature type="non-terminal residue" evidence="1">
    <location>
        <position position="26"/>
    </location>
</feature>
<reference evidence="2" key="1">
    <citation type="journal article" date="2011" name="Genome Biol. Evol.">
        <title>Massive genomic decay in Serratia symbiotica, a recently evolved symbiont of aphids.</title>
        <authorList>
            <person name="Burke G.R."/>
            <person name="Moran N.A."/>
        </authorList>
    </citation>
    <scope>NUCLEOTIDE SEQUENCE [LARGE SCALE GENOMIC DNA]</scope>
    <source>
        <strain evidence="2">Tucson</strain>
    </source>
</reference>
<evidence type="ECO:0000313" key="2">
    <source>
        <dbReference type="Proteomes" id="UP000013568"/>
    </source>
</evidence>
<evidence type="ECO:0000313" key="1">
    <source>
        <dbReference type="EMBL" id="EFW13024.1"/>
    </source>
</evidence>
<dbReference type="HOGENOM" id="CLU_3420206_0_0_6"/>
<name>E9CKB2_9GAMM</name>
<protein>
    <submittedName>
        <fullName evidence="1">Uncharacterized protein</fullName>
    </submittedName>
</protein>
<organism evidence="1 2">
    <name type="scientific">Serratia symbiotica str. Tucson</name>
    <dbReference type="NCBI Taxonomy" id="914128"/>
    <lineage>
        <taxon>Bacteria</taxon>
        <taxon>Pseudomonadati</taxon>
        <taxon>Pseudomonadota</taxon>
        <taxon>Gammaproteobacteria</taxon>
        <taxon>Enterobacterales</taxon>
        <taxon>Yersiniaceae</taxon>
        <taxon>Serratia</taxon>
        <taxon>Serratia symbiotica</taxon>
    </lineage>
</organism>
<keyword evidence="2" id="KW-1185">Reference proteome</keyword>
<accession>E9CKB2</accession>
<dbReference type="EMBL" id="GL636100">
    <property type="protein sequence ID" value="EFW13024.1"/>
    <property type="molecule type" value="Genomic_DNA"/>
</dbReference>
<dbReference type="Proteomes" id="UP000013568">
    <property type="component" value="Unassembled WGS sequence"/>
</dbReference>
<dbReference type="AlphaFoldDB" id="E9CKB2"/>
<sequence>MPLVLLALLVVSSPRFHFFLSRLFFL</sequence>
<gene>
    <name evidence="1" type="ORF">SSYM_0460</name>
</gene>
<proteinExistence type="predicted"/>